<dbReference type="Proteomes" id="UP000077266">
    <property type="component" value="Unassembled WGS sequence"/>
</dbReference>
<gene>
    <name evidence="3" type="ORF">EXIGLDRAFT_835302</name>
</gene>
<proteinExistence type="predicted"/>
<dbReference type="OrthoDB" id="3238373at2759"/>
<dbReference type="CDD" id="cd18186">
    <property type="entry name" value="BTB_POZ_ZBTB_KLHL-like"/>
    <property type="match status" value="1"/>
</dbReference>
<dbReference type="AlphaFoldDB" id="A0A165IWS5"/>
<name>A0A165IWS5_EXIGL</name>
<dbReference type="InParanoid" id="A0A165IWS5"/>
<evidence type="ECO:0000259" key="2">
    <source>
        <dbReference type="PROSITE" id="PS50097"/>
    </source>
</evidence>
<evidence type="ECO:0000256" key="1">
    <source>
        <dbReference type="SAM" id="MobiDB-lite"/>
    </source>
</evidence>
<dbReference type="Gene3D" id="3.30.710.10">
    <property type="entry name" value="Potassium Channel Kv1.1, Chain A"/>
    <property type="match status" value="1"/>
</dbReference>
<dbReference type="PROSITE" id="PS50097">
    <property type="entry name" value="BTB"/>
    <property type="match status" value="1"/>
</dbReference>
<feature type="domain" description="BTB" evidence="2">
    <location>
        <begin position="16"/>
        <end position="80"/>
    </location>
</feature>
<feature type="region of interest" description="Disordered" evidence="1">
    <location>
        <begin position="322"/>
        <end position="365"/>
    </location>
</feature>
<dbReference type="SUPFAM" id="SSF54695">
    <property type="entry name" value="POZ domain"/>
    <property type="match status" value="1"/>
</dbReference>
<evidence type="ECO:0000313" key="4">
    <source>
        <dbReference type="Proteomes" id="UP000077266"/>
    </source>
</evidence>
<dbReference type="InterPro" id="IPR000210">
    <property type="entry name" value="BTB/POZ_dom"/>
</dbReference>
<feature type="compositionally biased region" description="Polar residues" evidence="1">
    <location>
        <begin position="346"/>
        <end position="365"/>
    </location>
</feature>
<reference evidence="3 4" key="1">
    <citation type="journal article" date="2016" name="Mol. Biol. Evol.">
        <title>Comparative Genomics of Early-Diverging Mushroom-Forming Fungi Provides Insights into the Origins of Lignocellulose Decay Capabilities.</title>
        <authorList>
            <person name="Nagy L.G."/>
            <person name="Riley R."/>
            <person name="Tritt A."/>
            <person name="Adam C."/>
            <person name="Daum C."/>
            <person name="Floudas D."/>
            <person name="Sun H."/>
            <person name="Yadav J.S."/>
            <person name="Pangilinan J."/>
            <person name="Larsson K.H."/>
            <person name="Matsuura K."/>
            <person name="Barry K."/>
            <person name="Labutti K."/>
            <person name="Kuo R."/>
            <person name="Ohm R.A."/>
            <person name="Bhattacharya S.S."/>
            <person name="Shirouzu T."/>
            <person name="Yoshinaga Y."/>
            <person name="Martin F.M."/>
            <person name="Grigoriev I.V."/>
            <person name="Hibbett D.S."/>
        </authorList>
    </citation>
    <scope>NUCLEOTIDE SEQUENCE [LARGE SCALE GENOMIC DNA]</scope>
    <source>
        <strain evidence="3 4">HHB12029</strain>
    </source>
</reference>
<dbReference type="InterPro" id="IPR011333">
    <property type="entry name" value="SKP1/BTB/POZ_sf"/>
</dbReference>
<keyword evidence="4" id="KW-1185">Reference proteome</keyword>
<feature type="region of interest" description="Disordered" evidence="1">
    <location>
        <begin position="403"/>
        <end position="446"/>
    </location>
</feature>
<dbReference type="Pfam" id="PF00651">
    <property type="entry name" value="BTB"/>
    <property type="match status" value="1"/>
</dbReference>
<accession>A0A165IWS5</accession>
<dbReference type="EMBL" id="KV425980">
    <property type="protein sequence ID" value="KZV93986.1"/>
    <property type="molecule type" value="Genomic_DNA"/>
</dbReference>
<protein>
    <recommendedName>
        <fullName evidence="2">BTB domain-containing protein</fullName>
    </recommendedName>
</protein>
<evidence type="ECO:0000313" key="3">
    <source>
        <dbReference type="EMBL" id="KZV93986.1"/>
    </source>
</evidence>
<organism evidence="3 4">
    <name type="scientific">Exidia glandulosa HHB12029</name>
    <dbReference type="NCBI Taxonomy" id="1314781"/>
    <lineage>
        <taxon>Eukaryota</taxon>
        <taxon>Fungi</taxon>
        <taxon>Dikarya</taxon>
        <taxon>Basidiomycota</taxon>
        <taxon>Agaricomycotina</taxon>
        <taxon>Agaricomycetes</taxon>
        <taxon>Auriculariales</taxon>
        <taxon>Exidiaceae</taxon>
        <taxon>Exidia</taxon>
    </lineage>
</organism>
<sequence length="465" mass="49842">MGKTVAHDEEFYFEDGSVTLRTQDVLFKVHKSRLSAVSPLFKSTLDVPSLTGSTPLLTITPAQFRNFLRLLYAQPEDVIELCRGTPNATVATQMLDVARVCQIYKATKLQALAVDVLCSYLDTLVEPSTTASTSATEFCVEVLDFIKLLDVCPTSERLEAKLFNATSNLDIPSLLATCERSNQALASRLYLEALRRHAFPWTGYSESQRTCLLVGSYKLTQEWHKFASVPSTTHLLSAPCKTVQEAWTAAVNAQSVQAKTPDDVHGRLDAVRVLLEQESKNAKGICSPSCKSWQVVFDLIDNRRADISKRMRTFFVQPLDVVESEPKSQSQTNSKPMRKAAGKGASLSQTSGSNTPPYKPESSSLNAPVPVPFKFSLPSSSPPSSSSTPVPFGAPAAAIKVPAASTSAAAAATSPPAAVNSGAAAAAPVKPPSLPSTPQGVRISFDEPIPDDLVSVAVTASPGRE</sequence>
<feature type="compositionally biased region" description="Low complexity" evidence="1">
    <location>
        <begin position="403"/>
        <end position="428"/>
    </location>
</feature>